<evidence type="ECO:0000313" key="3">
    <source>
        <dbReference type="Proteomes" id="UP000696931"/>
    </source>
</evidence>
<dbReference type="Proteomes" id="UP000696931">
    <property type="component" value="Unassembled WGS sequence"/>
</dbReference>
<feature type="transmembrane region" description="Helical" evidence="1">
    <location>
        <begin position="258"/>
        <end position="277"/>
    </location>
</feature>
<feature type="transmembrane region" description="Helical" evidence="1">
    <location>
        <begin position="6"/>
        <end position="29"/>
    </location>
</feature>
<comment type="caution">
    <text evidence="2">The sequence shown here is derived from an EMBL/GenBank/DDBJ whole genome shotgun (WGS) entry which is preliminary data.</text>
</comment>
<proteinExistence type="predicted"/>
<dbReference type="EMBL" id="JACRIW010000075">
    <property type="protein sequence ID" value="MBI5169938.1"/>
    <property type="molecule type" value="Genomic_DNA"/>
</dbReference>
<gene>
    <name evidence="2" type="ORF">HZA61_10650</name>
</gene>
<organism evidence="2 3">
    <name type="scientific">Eiseniibacteriota bacterium</name>
    <dbReference type="NCBI Taxonomy" id="2212470"/>
    <lineage>
        <taxon>Bacteria</taxon>
        <taxon>Candidatus Eiseniibacteriota</taxon>
    </lineage>
</organism>
<keyword evidence="1" id="KW-0812">Transmembrane</keyword>
<name>A0A933SDV5_UNCEI</name>
<accession>A0A933SDV5</accession>
<reference evidence="2" key="1">
    <citation type="submission" date="2020-07" db="EMBL/GenBank/DDBJ databases">
        <title>Huge and variable diversity of episymbiotic CPR bacteria and DPANN archaea in groundwater ecosystems.</title>
        <authorList>
            <person name="He C.Y."/>
            <person name="Keren R."/>
            <person name="Whittaker M."/>
            <person name="Farag I.F."/>
            <person name="Doudna J."/>
            <person name="Cate J.H.D."/>
            <person name="Banfield J.F."/>
        </authorList>
    </citation>
    <scope>NUCLEOTIDE SEQUENCE</scope>
    <source>
        <strain evidence="2">NC_groundwater_1813_Pr3_B-0.1um_71_17</strain>
    </source>
</reference>
<sequence length="278" mass="29132">MSVDLSFAPGLPAVLIALAALLGGAAWFADAYRALRVRRAHHGLCARALDALGEGLVRVRGRVALAGPLFSPLGGRPCAGFVLEAHGVDVPVRGRVREFRAFELREGAHAARVEAAHGEWALPVTWERTFAPGEALGANVEALLDAHPELAWLRRRGGALRLVERALHHRDAVQVIAHAEYAEAAFHAAGYQQELRTGTDGAVVTHAFGAGAPAVPACDWRLSDPDDLPMQVLAEGAPASAACVPAAARTWGVALGPLLSLAGLLVLARLAGAVMVVR</sequence>
<keyword evidence="1" id="KW-0472">Membrane</keyword>
<evidence type="ECO:0000313" key="2">
    <source>
        <dbReference type="EMBL" id="MBI5169938.1"/>
    </source>
</evidence>
<keyword evidence="1" id="KW-1133">Transmembrane helix</keyword>
<evidence type="ECO:0000256" key="1">
    <source>
        <dbReference type="SAM" id="Phobius"/>
    </source>
</evidence>
<dbReference type="AlphaFoldDB" id="A0A933SDV5"/>
<protein>
    <submittedName>
        <fullName evidence="2">Uncharacterized protein</fullName>
    </submittedName>
</protein>